<evidence type="ECO:0000313" key="2">
    <source>
        <dbReference type="Proteomes" id="UP000190797"/>
    </source>
</evidence>
<organism evidence="1 2">
    <name type="scientific">[Actinomadura] parvosata subsp. kistnae</name>
    <dbReference type="NCBI Taxonomy" id="1909395"/>
    <lineage>
        <taxon>Bacteria</taxon>
        <taxon>Bacillati</taxon>
        <taxon>Actinomycetota</taxon>
        <taxon>Actinomycetes</taxon>
        <taxon>Streptosporangiales</taxon>
        <taxon>Streptosporangiaceae</taxon>
        <taxon>Nonomuraea</taxon>
    </lineage>
</organism>
<dbReference type="STRING" id="1909395.BKM31_16155"/>
<dbReference type="AlphaFoldDB" id="A0A1U9ZXW4"/>
<dbReference type="Pfam" id="PF03692">
    <property type="entry name" value="CxxCxxCC"/>
    <property type="match status" value="1"/>
</dbReference>
<gene>
    <name evidence="1" type="ORF">BKM31_16155</name>
</gene>
<dbReference type="KEGG" id="noa:BKM31_16155"/>
<proteinExistence type="predicted"/>
<evidence type="ECO:0008006" key="3">
    <source>
        <dbReference type="Google" id="ProtNLM"/>
    </source>
</evidence>
<dbReference type="OrthoDB" id="9779822at2"/>
<name>A0A1U9ZXW4_9ACTN</name>
<protein>
    <recommendedName>
        <fullName evidence="3">Zinc/iron-chelating domain-containing protein</fullName>
    </recommendedName>
</protein>
<dbReference type="SUPFAM" id="SSF51294">
    <property type="entry name" value="Hedgehog/intein (Hint) domain"/>
    <property type="match status" value="1"/>
</dbReference>
<dbReference type="GO" id="GO:0016539">
    <property type="term" value="P:intein-mediated protein splicing"/>
    <property type="evidence" value="ECO:0007669"/>
    <property type="project" value="InterPro"/>
</dbReference>
<accession>A0A1U9ZXW4</accession>
<keyword evidence="2" id="KW-1185">Reference proteome</keyword>
<sequence>MRRSDIDARLADLYAQVAQPSCKGLCADSCGPIDMHPRERQRIREHGVTIPHHDDALDQLEATGDYACPALQADHCTVYEVRPMVCFLPDAWIYTSEGPKQIKDIYAGDRVYGLDGQLHRVLATASRYYEGPIVNGGYHSRCGNDHQT</sequence>
<dbReference type="Proteomes" id="UP000190797">
    <property type="component" value="Chromosome"/>
</dbReference>
<dbReference type="RefSeq" id="WP_080038970.1">
    <property type="nucleotide sequence ID" value="NZ_CP017717.1"/>
</dbReference>
<dbReference type="InterPro" id="IPR036844">
    <property type="entry name" value="Hint_dom_sf"/>
</dbReference>
<evidence type="ECO:0000313" key="1">
    <source>
        <dbReference type="EMBL" id="AQZ62788.1"/>
    </source>
</evidence>
<dbReference type="InterPro" id="IPR006141">
    <property type="entry name" value="Intein_N"/>
</dbReference>
<dbReference type="InterPro" id="IPR005358">
    <property type="entry name" value="Puta_zinc/iron-chelating_dom"/>
</dbReference>
<dbReference type="EMBL" id="CP017717">
    <property type="protein sequence ID" value="AQZ62788.1"/>
    <property type="molecule type" value="Genomic_DNA"/>
</dbReference>
<reference evidence="2" key="1">
    <citation type="journal article" date="2017" name="Med. Chem. Commun.">
        <title>Nonomuraea sp. ATCC 55076 harbours the largest actinomycete chromosome to date and the kistamicin biosynthetic gene cluster.</title>
        <authorList>
            <person name="Nazari B."/>
            <person name="Forneris C.C."/>
            <person name="Gibson M.I."/>
            <person name="Moon K."/>
            <person name="Schramma K.R."/>
            <person name="Seyedsayamdost M.R."/>
        </authorList>
    </citation>
    <scope>NUCLEOTIDE SEQUENCE [LARGE SCALE GENOMIC DNA]</scope>
    <source>
        <strain evidence="2">ATCC 55076</strain>
    </source>
</reference>
<dbReference type="PROSITE" id="PS50817">
    <property type="entry name" value="INTEIN_N_TER"/>
    <property type="match status" value="1"/>
</dbReference>